<sequence>MPGTSSSQQKSAVSEFTQVTQSDKSTAGKLLKQHNWNVAAAINAVRPRRDMSSNSTDSPARTPPGLVVSRQKLRWLVKNGGIHQAIDIPGDPYFQLLLHDGRIVFVLRSGSGTLVPQSLFEVEFAPPVTSSPSEGEAAVDPAESPYLRPPPQQRHENWYSYHTSTAGLIESESGTSDGDSYPTATEDDEEWICPSAQAAWRCCIKGVHALVGNANMTGHRRFFSNPSNTNSNPTRATLTKLFDKYRDDPKNEPDEINVEGTGRLLSDMGIGLEDISSLVFSELVSSPSLGKVTREGFVDGATDVSADSLPKLRNIVLQRRSQLRSDRELFKNVYNHTFSLALQGNQKSLAPEMALEFWRLLFSPEGFEWRTARTPWLDWWFEFQEEKWKRAVNKDLWRQTLTFAQETMKDDSLSFWSEESSWPSVIDDFVEWVKTEKRKGQGANGDAMEVEY</sequence>
<dbReference type="Proteomes" id="UP001281147">
    <property type="component" value="Unassembled WGS sequence"/>
</dbReference>
<gene>
    <name evidence="1" type="primary">DCN1_2</name>
    <name evidence="1" type="ORF">LTR37_018589</name>
</gene>
<evidence type="ECO:0000313" key="2">
    <source>
        <dbReference type="Proteomes" id="UP001281147"/>
    </source>
</evidence>
<protein>
    <submittedName>
        <fullName evidence="1">Scaffold-type E3 ligase</fullName>
    </submittedName>
</protein>
<accession>A0ACC3MGK4</accession>
<comment type="caution">
    <text evidence="1">The sequence shown here is derived from an EMBL/GenBank/DDBJ whole genome shotgun (WGS) entry which is preliminary data.</text>
</comment>
<evidence type="ECO:0000313" key="1">
    <source>
        <dbReference type="EMBL" id="KAK3691580.1"/>
    </source>
</evidence>
<dbReference type="EMBL" id="JAUTXU010000263">
    <property type="protein sequence ID" value="KAK3691580.1"/>
    <property type="molecule type" value="Genomic_DNA"/>
</dbReference>
<proteinExistence type="predicted"/>
<name>A0ACC3MGK4_9PEZI</name>
<organism evidence="1 2">
    <name type="scientific">Vermiconidia calcicola</name>
    <dbReference type="NCBI Taxonomy" id="1690605"/>
    <lineage>
        <taxon>Eukaryota</taxon>
        <taxon>Fungi</taxon>
        <taxon>Dikarya</taxon>
        <taxon>Ascomycota</taxon>
        <taxon>Pezizomycotina</taxon>
        <taxon>Dothideomycetes</taxon>
        <taxon>Dothideomycetidae</taxon>
        <taxon>Mycosphaerellales</taxon>
        <taxon>Extremaceae</taxon>
        <taxon>Vermiconidia</taxon>
    </lineage>
</organism>
<reference evidence="1" key="1">
    <citation type="submission" date="2023-07" db="EMBL/GenBank/DDBJ databases">
        <title>Black Yeasts Isolated from many extreme environments.</title>
        <authorList>
            <person name="Coleine C."/>
            <person name="Stajich J.E."/>
            <person name="Selbmann L."/>
        </authorList>
    </citation>
    <scope>NUCLEOTIDE SEQUENCE</scope>
    <source>
        <strain evidence="1">CCFEE 5714</strain>
    </source>
</reference>
<keyword evidence="2" id="KW-1185">Reference proteome</keyword>
<keyword evidence="1" id="KW-0436">Ligase</keyword>